<dbReference type="InterPro" id="IPR028994">
    <property type="entry name" value="Integrin_alpha_N"/>
</dbReference>
<evidence type="ECO:0000256" key="2">
    <source>
        <dbReference type="ARBA" id="ARBA00012759"/>
    </source>
</evidence>
<protein>
    <recommendedName>
        <fullName evidence="2">ubiquitinyl hydrolase 1</fullName>
        <ecNumber evidence="2">3.4.19.12</ecNumber>
    </recommendedName>
</protein>
<keyword evidence="6" id="KW-0788">Thiol protease</keyword>
<dbReference type="GO" id="GO:0071947">
    <property type="term" value="P:protein deubiquitination involved in ubiquitin-dependent protein catabolic process"/>
    <property type="evidence" value="ECO:0007669"/>
    <property type="project" value="TreeGrafter"/>
</dbReference>
<reference evidence="7" key="1">
    <citation type="submission" date="2021-02" db="EMBL/GenBank/DDBJ databases">
        <authorList>
            <person name="Dougan E. K."/>
            <person name="Rhodes N."/>
            <person name="Thang M."/>
            <person name="Chan C."/>
        </authorList>
    </citation>
    <scope>NUCLEOTIDE SEQUENCE</scope>
</reference>
<gene>
    <name evidence="7" type="ORF">PGLA1383_LOCUS29206</name>
</gene>
<evidence type="ECO:0000256" key="3">
    <source>
        <dbReference type="ARBA" id="ARBA00022670"/>
    </source>
</evidence>
<evidence type="ECO:0000256" key="1">
    <source>
        <dbReference type="ARBA" id="ARBA00000707"/>
    </source>
</evidence>
<evidence type="ECO:0000313" key="7">
    <source>
        <dbReference type="EMBL" id="CAE8611402.1"/>
    </source>
</evidence>
<sequence>MTPRTPLALLFQHHEDGRVLRWLSQTTRVGKLLVANLVACQLVNFTLGQATSSCNPKPLKCTGITTTLDRSSNPFDGVNVEWGAKPVAVDWDGDGDIDLLVGAISGRIHFFERTADPSLVERTGSSNPFDGIDVGLYAAPFPVDWDGDCNIDLLVGDYGQFRIFFFERSADASLIEHTGSSNPFNVIDAGWNAAPCAVDWDGDGDIDRLVGNGDGRIQFFERSANASLIERTGSSNPFDGIDVEKEFGSCAAMHGAEALVVGQQVIQALMTAAMRALKANKPQASPLLTEYILDDFGRLGAGPAKVMLVTMETLKWKIGADLMITDETGRRHGEPHVQQAEKENRFGRAAEIQQSGYGGNECEGIGHGQRYFESNLQANSQKARWDVTKTEACVCGEIDSVEHRALRCRMTQGIRENSDIDWNWILEQPESLRRFGLATMPEFAAKSLERRNTFRRLSHTPREKGGEGPTMVFTDGTGQWPKLPRWRLTGYSLTVAEDGTRENRLVERITFPLELRSVPRAESFGLLRALQLIWWPILHCDCQYAIDVLQSLIDGVAIDWARMENIDIWWQVKQEIEVPGRPKPRVKKVAAHTFVEEADTDWEKMGQTSQWMRTIELVEERTGIECKLSMTNEQMNDSVHGKGFAVRLVRWWNALKWSDEQMVGYEGITWIQLLVDFMIHSGTRPPVDLKPARRRKRPEGHDWRLADESQRARLQAVTTVGEMRTFWQAMEAFLGVCESRLRFRTHFLVSGLGDYGVFRAIAGIRRRVVLTEQVEVSEVLAKYFQVRNGGTKATLRGRLPQGGSEQKNPILGEGGEAQGECGHGIRQQLRADHVIFAFDQEMSCSEGDFAFVEQIGLCLGLDGARREAPLLLSGERPELLELFPELAWFRDVVFLWKMLLLPACDCPAQRNWRLSDSLLTWRWERERFEVRGFGAKLSPELASGARTSRGFLHGVLRWFDQYQSENKTLSQADPSVLAGPGCDVKTEDDVLFLKQLPSFNGALGPADSELLLTYLTAPYLRIPLLLGFFTDRHRVSLLREPQLQAVLDAAMFEPGPWQSPRAASAPAPEAVPAADRRHLSTPVGLLFNELMRSPKPVLEAMLCL</sequence>
<proteinExistence type="predicted"/>
<dbReference type="AlphaFoldDB" id="A0A813FDP7"/>
<dbReference type="InterPro" id="IPR051346">
    <property type="entry name" value="OTU_Deubiquitinase"/>
</dbReference>
<dbReference type="EMBL" id="CAJNNV010025021">
    <property type="protein sequence ID" value="CAE8611402.1"/>
    <property type="molecule type" value="Genomic_DNA"/>
</dbReference>
<name>A0A813FDP7_POLGL</name>
<keyword evidence="8" id="KW-1185">Reference proteome</keyword>
<keyword evidence="3" id="KW-0645">Protease</keyword>
<dbReference type="GO" id="GO:0005737">
    <property type="term" value="C:cytoplasm"/>
    <property type="evidence" value="ECO:0007669"/>
    <property type="project" value="TreeGrafter"/>
</dbReference>
<organism evidence="7 8">
    <name type="scientific">Polarella glacialis</name>
    <name type="common">Dinoflagellate</name>
    <dbReference type="NCBI Taxonomy" id="89957"/>
    <lineage>
        <taxon>Eukaryota</taxon>
        <taxon>Sar</taxon>
        <taxon>Alveolata</taxon>
        <taxon>Dinophyceae</taxon>
        <taxon>Suessiales</taxon>
        <taxon>Suessiaceae</taxon>
        <taxon>Polarella</taxon>
    </lineage>
</organism>
<dbReference type="PANTHER" id="PTHR13367:SF28">
    <property type="entry name" value="UBIQUITIN THIOESTERASE ZRANB1"/>
    <property type="match status" value="1"/>
</dbReference>
<accession>A0A813FDP7</accession>
<comment type="catalytic activity">
    <reaction evidence="1">
        <text>Thiol-dependent hydrolysis of ester, thioester, amide, peptide and isopeptide bonds formed by the C-terminal Gly of ubiquitin (a 76-residue protein attached to proteins as an intracellular targeting signal).</text>
        <dbReference type="EC" id="3.4.19.12"/>
    </reaction>
</comment>
<dbReference type="OrthoDB" id="410307at2759"/>
<feature type="non-terminal residue" evidence="7">
    <location>
        <position position="1"/>
    </location>
</feature>
<evidence type="ECO:0000313" key="8">
    <source>
        <dbReference type="Proteomes" id="UP000654075"/>
    </source>
</evidence>
<evidence type="ECO:0000256" key="4">
    <source>
        <dbReference type="ARBA" id="ARBA00022786"/>
    </source>
</evidence>
<dbReference type="GO" id="GO:0003676">
    <property type="term" value="F:nucleic acid binding"/>
    <property type="evidence" value="ECO:0007669"/>
    <property type="project" value="InterPro"/>
</dbReference>
<dbReference type="GO" id="GO:0070530">
    <property type="term" value="F:K63-linked polyubiquitin modification-dependent protein binding"/>
    <property type="evidence" value="ECO:0007669"/>
    <property type="project" value="TreeGrafter"/>
</dbReference>
<comment type="caution">
    <text evidence="7">The sequence shown here is derived from an EMBL/GenBank/DDBJ whole genome shotgun (WGS) entry which is preliminary data.</text>
</comment>
<dbReference type="EC" id="3.4.19.12" evidence="2"/>
<evidence type="ECO:0000256" key="5">
    <source>
        <dbReference type="ARBA" id="ARBA00022801"/>
    </source>
</evidence>
<dbReference type="SUPFAM" id="SSF69318">
    <property type="entry name" value="Integrin alpha N-terminal domain"/>
    <property type="match status" value="1"/>
</dbReference>
<keyword evidence="5" id="KW-0378">Hydrolase</keyword>
<dbReference type="Proteomes" id="UP000654075">
    <property type="component" value="Unassembled WGS sequence"/>
</dbReference>
<dbReference type="PANTHER" id="PTHR13367">
    <property type="entry name" value="UBIQUITIN THIOESTERASE"/>
    <property type="match status" value="1"/>
</dbReference>
<dbReference type="GO" id="GO:0005634">
    <property type="term" value="C:nucleus"/>
    <property type="evidence" value="ECO:0007669"/>
    <property type="project" value="TreeGrafter"/>
</dbReference>
<dbReference type="Gene3D" id="3.30.420.10">
    <property type="entry name" value="Ribonuclease H-like superfamily/Ribonuclease H"/>
    <property type="match status" value="1"/>
</dbReference>
<dbReference type="InterPro" id="IPR036397">
    <property type="entry name" value="RNaseH_sf"/>
</dbReference>
<dbReference type="GO" id="GO:0004843">
    <property type="term" value="F:cysteine-type deubiquitinase activity"/>
    <property type="evidence" value="ECO:0007669"/>
    <property type="project" value="UniProtKB-EC"/>
</dbReference>
<keyword evidence="4" id="KW-0833">Ubl conjugation pathway</keyword>
<evidence type="ECO:0000256" key="6">
    <source>
        <dbReference type="ARBA" id="ARBA00022807"/>
    </source>
</evidence>